<protein>
    <recommendedName>
        <fullName evidence="2">Cilia- and flagella-associated protein 69 ARM repeats domain-containing protein</fullName>
    </recommendedName>
</protein>
<organism evidence="3 4">
    <name type="scientific">Leptosia nina</name>
    <dbReference type="NCBI Taxonomy" id="320188"/>
    <lineage>
        <taxon>Eukaryota</taxon>
        <taxon>Metazoa</taxon>
        <taxon>Ecdysozoa</taxon>
        <taxon>Arthropoda</taxon>
        <taxon>Hexapoda</taxon>
        <taxon>Insecta</taxon>
        <taxon>Pterygota</taxon>
        <taxon>Neoptera</taxon>
        <taxon>Endopterygota</taxon>
        <taxon>Lepidoptera</taxon>
        <taxon>Glossata</taxon>
        <taxon>Ditrysia</taxon>
        <taxon>Papilionoidea</taxon>
        <taxon>Pieridae</taxon>
        <taxon>Pierinae</taxon>
        <taxon>Leptosia</taxon>
    </lineage>
</organism>
<evidence type="ECO:0000256" key="1">
    <source>
        <dbReference type="SAM" id="MobiDB-lite"/>
    </source>
</evidence>
<dbReference type="AlphaFoldDB" id="A0AAV1K0Y2"/>
<feature type="region of interest" description="Disordered" evidence="1">
    <location>
        <begin position="1"/>
        <end position="29"/>
    </location>
</feature>
<gene>
    <name evidence="3" type="ORF">LNINA_LOCUS13647</name>
</gene>
<comment type="caution">
    <text evidence="3">The sequence shown here is derived from an EMBL/GenBank/DDBJ whole genome shotgun (WGS) entry which is preliminary data.</text>
</comment>
<dbReference type="InterPro" id="IPR048733">
    <property type="entry name" value="CFA69_ARM_dom"/>
</dbReference>
<dbReference type="Proteomes" id="UP001497472">
    <property type="component" value="Unassembled WGS sequence"/>
</dbReference>
<accession>A0AAV1K0Y2</accession>
<keyword evidence="4" id="KW-1185">Reference proteome</keyword>
<name>A0AAV1K0Y2_9NEOP</name>
<feature type="compositionally biased region" description="Polar residues" evidence="1">
    <location>
        <begin position="7"/>
        <end position="21"/>
    </location>
</feature>
<proteinExistence type="predicted"/>
<dbReference type="Pfam" id="PF21049">
    <property type="entry name" value="CFA69_ARM_rpt"/>
    <property type="match status" value="1"/>
</dbReference>
<feature type="domain" description="Cilia- and flagella-associated protein 69 ARM repeats" evidence="2">
    <location>
        <begin position="124"/>
        <end position="315"/>
    </location>
</feature>
<sequence length="943" mass="108517">MDKKKTFTSTKASDVSPLNQSKKARDGCFDTKSTSHTQFYAKQDHTELYQRVARDEYLGKFESISGSSDTFHCVHGTEGKQYTKEGLLKRNLLKELDPFPKDPAWNDKCPPGLGREMVKMLEFMVLDPVIEQQMERFEDHLRDFARTSSTGYLIDSLGSVCIILEYLLENIPRKKHLREGLTLLLRNMEKPILLTAASDVVTHFEALEKYLGYMGYLLTQLEDDELFDIVSRALIWQLSAPDTARGRGAAHLRHNLAAAVYLHQTIVRMLALSTSHRYPTFQQVALLLALYSSDNCLEMVKENIIENVMYRFNPYFPNRKLPEYDINPSNPQDYNVKLGDSSINLSTTMSLLLVILKSTLDILATSPKQILLIPCPDEYSQRCFLWAFRYECRARDHKHERTTLTCIANALFRVFGDRLTVFSNSLMLDVLSLSVLSEVPSRHNWIRGVNFNTGQFDAQFKKNLIYLSVDFIKTFSYSRFAVESEHWLLGVMYLIDPGLSSLRTKWSPALFAELRKVALQALVCTVPLMPSKIIREYGLVRRLMWYIEWYSEVPFELPVLYWCVRVLQVSVQREPSARQDSIHDLFETHGIIILMHLCYTLLSQKLPPVEKSQAIIAVCLQLLTSAVQVNARITCCVYPDIKWPVSTGRLAKKMLNDLLYAMDKHLIVSDKWIISLVNFIWEAIIWKKEYREYFILQDGLYKLLDLITSPGIVNRGSTIAALLAAVFRDECLATKVSIDEYGVLQKDLSFKVNLADEAYKLYKNIQLSPEDEAILVLCSHFMTIKLGECWYESECQASGFLPYDEGIFREFRQINNGWAKQIQEMQERVIAKDREKQLNHEDSLYAFLGRVRLNIALDALREVKCVTRSADRSEMLHAMLLDAVQAHHRRSQAAKNLETTVLRTFGPALDDQNITGQYVKVYSIYPKNKPKPREDFSSAYSNN</sequence>
<reference evidence="3 4" key="1">
    <citation type="submission" date="2023-11" db="EMBL/GenBank/DDBJ databases">
        <authorList>
            <person name="Okamura Y."/>
        </authorList>
    </citation>
    <scope>NUCLEOTIDE SEQUENCE [LARGE SCALE GENOMIC DNA]</scope>
</reference>
<evidence type="ECO:0000313" key="4">
    <source>
        <dbReference type="Proteomes" id="UP001497472"/>
    </source>
</evidence>
<evidence type="ECO:0000313" key="3">
    <source>
        <dbReference type="EMBL" id="CAK1554778.1"/>
    </source>
</evidence>
<evidence type="ECO:0000259" key="2">
    <source>
        <dbReference type="Pfam" id="PF21049"/>
    </source>
</evidence>
<dbReference type="EMBL" id="CAVLEF010000279">
    <property type="protein sequence ID" value="CAK1554778.1"/>
    <property type="molecule type" value="Genomic_DNA"/>
</dbReference>